<proteinExistence type="inferred from homology"/>
<comment type="caution">
    <text evidence="8">The sequence shown here is derived from an EMBL/GenBank/DDBJ whole genome shotgun (WGS) entry which is preliminary data.</text>
</comment>
<dbReference type="PANTHER" id="PTHR33452">
    <property type="entry name" value="OXIDOREDUCTASE CATD-RELATED"/>
    <property type="match status" value="1"/>
</dbReference>
<evidence type="ECO:0000256" key="7">
    <source>
        <dbReference type="SAM" id="Phobius"/>
    </source>
</evidence>
<evidence type="ECO:0000313" key="8">
    <source>
        <dbReference type="EMBL" id="RBO86098.1"/>
    </source>
</evidence>
<sequence>MIETTLKMIPESLILLIARFSLAAIFWLSAQTKIDGFAINFITMQFQLGWPQITDTTYFLFEHEYALPLLPPVFAAMTATLAEHLLAVLVLIGLFTRYAALGLALMTLVIQLFVYPDAYATHGTWLAISLLLMRQGAGKFSLDQLRRPSLS</sequence>
<protein>
    <submittedName>
        <fullName evidence="8">Putative oxidoreductase</fullName>
    </submittedName>
</protein>
<dbReference type="EMBL" id="QNRF01000001">
    <property type="protein sequence ID" value="RBO86098.1"/>
    <property type="molecule type" value="Genomic_DNA"/>
</dbReference>
<feature type="transmembrane region" description="Helical" evidence="7">
    <location>
        <begin position="69"/>
        <end position="91"/>
    </location>
</feature>
<accession>A0A366DA12</accession>
<evidence type="ECO:0000313" key="9">
    <source>
        <dbReference type="Proteomes" id="UP000252086"/>
    </source>
</evidence>
<evidence type="ECO:0000256" key="1">
    <source>
        <dbReference type="ARBA" id="ARBA00004651"/>
    </source>
</evidence>
<evidence type="ECO:0000256" key="5">
    <source>
        <dbReference type="ARBA" id="ARBA00022989"/>
    </source>
</evidence>
<evidence type="ECO:0000256" key="3">
    <source>
        <dbReference type="ARBA" id="ARBA00022475"/>
    </source>
</evidence>
<dbReference type="PANTHER" id="PTHR33452:SF1">
    <property type="entry name" value="INNER MEMBRANE PROTEIN YPHA-RELATED"/>
    <property type="match status" value="1"/>
</dbReference>
<organism evidence="8 9">
    <name type="scientific">Marinomonas aquiplantarum</name>
    <dbReference type="NCBI Taxonomy" id="491951"/>
    <lineage>
        <taxon>Bacteria</taxon>
        <taxon>Pseudomonadati</taxon>
        <taxon>Pseudomonadota</taxon>
        <taxon>Gammaproteobacteria</taxon>
        <taxon>Oceanospirillales</taxon>
        <taxon>Oceanospirillaceae</taxon>
        <taxon>Marinomonas</taxon>
    </lineage>
</organism>
<feature type="transmembrane region" description="Helical" evidence="7">
    <location>
        <begin position="98"/>
        <end position="116"/>
    </location>
</feature>
<keyword evidence="4 7" id="KW-0812">Transmembrane</keyword>
<keyword evidence="3" id="KW-1003">Cell membrane</keyword>
<dbReference type="AlphaFoldDB" id="A0A366DA12"/>
<dbReference type="GO" id="GO:0005886">
    <property type="term" value="C:plasma membrane"/>
    <property type="evidence" value="ECO:0007669"/>
    <property type="project" value="UniProtKB-SubCell"/>
</dbReference>
<evidence type="ECO:0000256" key="4">
    <source>
        <dbReference type="ARBA" id="ARBA00022692"/>
    </source>
</evidence>
<comment type="subcellular location">
    <subcellularLocation>
        <location evidence="1">Cell membrane</location>
        <topology evidence="1">Multi-pass membrane protein</topology>
    </subcellularLocation>
</comment>
<dbReference type="InterPro" id="IPR032808">
    <property type="entry name" value="DoxX"/>
</dbReference>
<dbReference type="Proteomes" id="UP000252086">
    <property type="component" value="Unassembled WGS sequence"/>
</dbReference>
<gene>
    <name evidence="8" type="ORF">DFP76_101374</name>
</gene>
<feature type="transmembrane region" description="Helical" evidence="7">
    <location>
        <begin position="12"/>
        <end position="30"/>
    </location>
</feature>
<dbReference type="Pfam" id="PF07681">
    <property type="entry name" value="DoxX"/>
    <property type="match status" value="1"/>
</dbReference>
<name>A0A366DA12_9GAMM</name>
<evidence type="ECO:0000256" key="2">
    <source>
        <dbReference type="ARBA" id="ARBA00006679"/>
    </source>
</evidence>
<comment type="similarity">
    <text evidence="2">Belongs to the DoxX family.</text>
</comment>
<keyword evidence="9" id="KW-1185">Reference proteome</keyword>
<keyword evidence="5 7" id="KW-1133">Transmembrane helix</keyword>
<dbReference type="InterPro" id="IPR051907">
    <property type="entry name" value="DoxX-like_oxidoreductase"/>
</dbReference>
<reference evidence="8 9" key="1">
    <citation type="submission" date="2018-06" db="EMBL/GenBank/DDBJ databases">
        <title>Genomic Encyclopedia of Type Strains, Phase III (KMG-III): the genomes of soil and plant-associated and newly described type strains.</title>
        <authorList>
            <person name="Whitman W."/>
        </authorList>
    </citation>
    <scope>NUCLEOTIDE SEQUENCE [LARGE SCALE GENOMIC DNA]</scope>
    <source>
        <strain evidence="8 9">CECT 7732</strain>
    </source>
</reference>
<keyword evidence="6 7" id="KW-0472">Membrane</keyword>
<evidence type="ECO:0000256" key="6">
    <source>
        <dbReference type="ARBA" id="ARBA00023136"/>
    </source>
</evidence>